<accession>A0A0S3RU53</accession>
<name>A0A0S3RU53_PHAAN</name>
<dbReference type="PROSITE" id="PS51257">
    <property type="entry name" value="PROKAR_LIPOPROTEIN"/>
    <property type="match status" value="1"/>
</dbReference>
<sequence length="165" mass="18493">MMELKVSPSPSECRSAVSACPLFHPSAVSLSCEEHRSRNLHFRRQLLLLPRTLFFLHFRPPVPLLDSPRHRFATSFLVGLRPCSATTRRRFWARLLPSPSRHWCLAGATSVTAAASARAFSAARPRCWPRSSLHRRATIGLPVLPLPLLPSPVLPLTLFQSCCLH</sequence>
<dbReference type="Proteomes" id="UP000291084">
    <property type="component" value="Chromosome 4"/>
</dbReference>
<reference evidence="1 2" key="1">
    <citation type="journal article" date="2015" name="Sci. Rep.">
        <title>The power of single molecule real-time sequencing technology in the de novo assembly of a eukaryotic genome.</title>
        <authorList>
            <person name="Sakai H."/>
            <person name="Naito K."/>
            <person name="Ogiso-Tanaka E."/>
            <person name="Takahashi Y."/>
            <person name="Iseki K."/>
            <person name="Muto C."/>
            <person name="Satou K."/>
            <person name="Teruya K."/>
            <person name="Shiroma A."/>
            <person name="Shimoji M."/>
            <person name="Hirano T."/>
            <person name="Itoh T."/>
            <person name="Kaga A."/>
            <person name="Tomooka N."/>
        </authorList>
    </citation>
    <scope>NUCLEOTIDE SEQUENCE [LARGE SCALE GENOMIC DNA]</scope>
    <source>
        <strain evidence="2">cv. Shumari</strain>
    </source>
</reference>
<evidence type="ECO:0000313" key="1">
    <source>
        <dbReference type="EMBL" id="BAT84149.1"/>
    </source>
</evidence>
<dbReference type="AlphaFoldDB" id="A0A0S3RU53"/>
<protein>
    <submittedName>
        <fullName evidence="1">Uncharacterized protein</fullName>
    </submittedName>
</protein>
<dbReference type="EMBL" id="AP015037">
    <property type="protein sequence ID" value="BAT84149.1"/>
    <property type="molecule type" value="Genomic_DNA"/>
</dbReference>
<proteinExistence type="predicted"/>
<evidence type="ECO:0000313" key="2">
    <source>
        <dbReference type="Proteomes" id="UP000291084"/>
    </source>
</evidence>
<organism evidence="1 2">
    <name type="scientific">Vigna angularis var. angularis</name>
    <dbReference type="NCBI Taxonomy" id="157739"/>
    <lineage>
        <taxon>Eukaryota</taxon>
        <taxon>Viridiplantae</taxon>
        <taxon>Streptophyta</taxon>
        <taxon>Embryophyta</taxon>
        <taxon>Tracheophyta</taxon>
        <taxon>Spermatophyta</taxon>
        <taxon>Magnoliopsida</taxon>
        <taxon>eudicotyledons</taxon>
        <taxon>Gunneridae</taxon>
        <taxon>Pentapetalae</taxon>
        <taxon>rosids</taxon>
        <taxon>fabids</taxon>
        <taxon>Fabales</taxon>
        <taxon>Fabaceae</taxon>
        <taxon>Papilionoideae</taxon>
        <taxon>50 kb inversion clade</taxon>
        <taxon>NPAAA clade</taxon>
        <taxon>indigoferoid/millettioid clade</taxon>
        <taxon>Phaseoleae</taxon>
        <taxon>Vigna</taxon>
    </lineage>
</organism>
<keyword evidence="2" id="KW-1185">Reference proteome</keyword>
<gene>
    <name evidence="1" type="primary">Vigan.04G143300</name>
    <name evidence="1" type="ORF">VIGAN_04143300</name>
</gene>